<name>A0A317PKN3_9HYPH</name>
<dbReference type="EMBL" id="QGTR01000002">
    <property type="protein sequence ID" value="PWW01512.1"/>
    <property type="molecule type" value="Genomic_DNA"/>
</dbReference>
<dbReference type="Proteomes" id="UP000246352">
    <property type="component" value="Unassembled WGS sequence"/>
</dbReference>
<protein>
    <submittedName>
        <fullName evidence="2">Pilin/secretion family protein with methylation motif</fullName>
    </submittedName>
</protein>
<organism evidence="2 3">
    <name type="scientific">Hoeflea marina</name>
    <dbReference type="NCBI Taxonomy" id="274592"/>
    <lineage>
        <taxon>Bacteria</taxon>
        <taxon>Pseudomonadati</taxon>
        <taxon>Pseudomonadota</taxon>
        <taxon>Alphaproteobacteria</taxon>
        <taxon>Hyphomicrobiales</taxon>
        <taxon>Rhizobiaceae</taxon>
        <taxon>Hoeflea</taxon>
    </lineage>
</organism>
<accession>A0A317PKN3</accession>
<dbReference type="AlphaFoldDB" id="A0A317PKN3"/>
<gene>
    <name evidence="2" type="ORF">DFR52_102174</name>
</gene>
<comment type="caution">
    <text evidence="2">The sequence shown here is derived from an EMBL/GenBank/DDBJ whole genome shotgun (WGS) entry which is preliminary data.</text>
</comment>
<keyword evidence="1" id="KW-0472">Membrane</keyword>
<keyword evidence="3" id="KW-1185">Reference proteome</keyword>
<keyword evidence="1" id="KW-0812">Transmembrane</keyword>
<feature type="transmembrane region" description="Helical" evidence="1">
    <location>
        <begin position="12"/>
        <end position="33"/>
    </location>
</feature>
<evidence type="ECO:0000313" key="3">
    <source>
        <dbReference type="Proteomes" id="UP000246352"/>
    </source>
</evidence>
<reference evidence="2 3" key="1">
    <citation type="submission" date="2018-05" db="EMBL/GenBank/DDBJ databases">
        <title>Genomic Encyclopedia of Type Strains, Phase IV (KMG-IV): sequencing the most valuable type-strain genomes for metagenomic binning, comparative biology and taxonomic classification.</title>
        <authorList>
            <person name="Goeker M."/>
        </authorList>
    </citation>
    <scope>NUCLEOTIDE SEQUENCE [LARGE SCALE GENOMIC DNA]</scope>
    <source>
        <strain evidence="2 3">DSM 16791</strain>
    </source>
</reference>
<evidence type="ECO:0000313" key="2">
    <source>
        <dbReference type="EMBL" id="PWW01512.1"/>
    </source>
</evidence>
<keyword evidence="1" id="KW-1133">Transmembrane helix</keyword>
<proteinExistence type="predicted"/>
<evidence type="ECO:0000256" key="1">
    <source>
        <dbReference type="SAM" id="Phobius"/>
    </source>
</evidence>
<sequence>MHGAAAGRGEDGFTLLETLIAFTILAGALSVALQGLSIAARQLNAAVAAEALHEFASRAAATAGAAQPRDPAGAFEARTTTESRVVKTGGIHRGLVTLRRVEVFAPADSAPAFSRLAVTAMAIGGN</sequence>
<dbReference type="OrthoDB" id="8372711at2"/>